<accession>A0A0F9P9H6</accession>
<protein>
    <submittedName>
        <fullName evidence="1">Uncharacterized protein</fullName>
    </submittedName>
</protein>
<name>A0A0F9P9H6_9ZZZZ</name>
<reference evidence="1" key="1">
    <citation type="journal article" date="2015" name="Nature">
        <title>Complex archaea that bridge the gap between prokaryotes and eukaryotes.</title>
        <authorList>
            <person name="Spang A."/>
            <person name="Saw J.H."/>
            <person name="Jorgensen S.L."/>
            <person name="Zaremba-Niedzwiedzka K."/>
            <person name="Martijn J."/>
            <person name="Lind A.E."/>
            <person name="van Eijk R."/>
            <person name="Schleper C."/>
            <person name="Guy L."/>
            <person name="Ettema T.J."/>
        </authorList>
    </citation>
    <scope>NUCLEOTIDE SEQUENCE</scope>
</reference>
<dbReference type="EMBL" id="LAZR01006728">
    <property type="protein sequence ID" value="KKM90042.1"/>
    <property type="molecule type" value="Genomic_DNA"/>
</dbReference>
<proteinExistence type="predicted"/>
<comment type="caution">
    <text evidence="1">The sequence shown here is derived from an EMBL/GenBank/DDBJ whole genome shotgun (WGS) entry which is preliminary data.</text>
</comment>
<organism evidence="1">
    <name type="scientific">marine sediment metagenome</name>
    <dbReference type="NCBI Taxonomy" id="412755"/>
    <lineage>
        <taxon>unclassified sequences</taxon>
        <taxon>metagenomes</taxon>
        <taxon>ecological metagenomes</taxon>
    </lineage>
</organism>
<sequence>MSLSKIIYGSEAEPYNIYATKQRWDIGQKMELPDGRIYRGTLNGSSALESSILCQALVEATFTGLAIQTALAVGDRTIKLTQATTFLNEDEAAGGFVAVFTQNSANPPTVGQVFRIFGNTASSGTSTTVTLSLDPNVSVLEAVPVSNGAGNIVRSPYSQVLVCPTSTTQYAVGVSIVDVTGDYYCWLQTRGVFGAIVDDVGAFDPGDALTPPDSGEAGQVMNTDGTARQIIGTALSPATVDTIGLGFLSID</sequence>
<gene>
    <name evidence="1" type="ORF">LCGC14_1242590</name>
</gene>
<evidence type="ECO:0000313" key="1">
    <source>
        <dbReference type="EMBL" id="KKM90042.1"/>
    </source>
</evidence>
<dbReference type="AlphaFoldDB" id="A0A0F9P9H6"/>